<feature type="compositionally biased region" description="Acidic residues" evidence="1">
    <location>
        <begin position="200"/>
        <end position="245"/>
    </location>
</feature>
<gene>
    <name evidence="2" type="ORF">LSAA_2941</name>
</gene>
<name>A0A7R8CKV0_LEPSM</name>
<sequence length="464" mass="50780">MDLVKNLPRLVSNNLHVPIIPMARNQLEDLVKYLDAELVLDVVSKKMFDNFSLWELVAKKMSSSGRKGIPLLFDHCFTATKLGEKKTALTVNGELIQAALNVSEGPWYLEEPDHIPSEFHRILGYSKRRRNGQGIFVSPQSSDSLDDTNSNLSTVEKDSCSSMSSHSLGAQMVLETNLGAVHDENASLNSPKKRSRLDSLEEEEDEDIKGLEEEEDEDIKGLEEEDEDEEDEEEDVILDEEEDEVDPKKVLEQNGIIISSNSNDEAPLSDSHHHLDNKVINVSTSELALEIESLGPFPPPLPPPPPPSTTSKIIIAEKSSEDLLVLATTLESSSPSTNNSKSQASNVSDAVEEILQSNHSRASVPLHQPLSVIDCHGDQSIVLFYTSSSVPSSSSTLSSTCASNPPPPYEAPPLITSALADVTQTASMRVVDEGDHGHPTRDSLSSLFDEVHDVSENIFHPPPN</sequence>
<evidence type="ECO:0000313" key="3">
    <source>
        <dbReference type="Proteomes" id="UP000675881"/>
    </source>
</evidence>
<organism evidence="2 3">
    <name type="scientific">Lepeophtheirus salmonis</name>
    <name type="common">Salmon louse</name>
    <name type="synonym">Caligus salmonis</name>
    <dbReference type="NCBI Taxonomy" id="72036"/>
    <lineage>
        <taxon>Eukaryota</taxon>
        <taxon>Metazoa</taxon>
        <taxon>Ecdysozoa</taxon>
        <taxon>Arthropoda</taxon>
        <taxon>Crustacea</taxon>
        <taxon>Multicrustacea</taxon>
        <taxon>Hexanauplia</taxon>
        <taxon>Copepoda</taxon>
        <taxon>Siphonostomatoida</taxon>
        <taxon>Caligidae</taxon>
        <taxon>Lepeophtheirus</taxon>
    </lineage>
</organism>
<reference evidence="2" key="1">
    <citation type="submission" date="2021-02" db="EMBL/GenBank/DDBJ databases">
        <authorList>
            <person name="Bekaert M."/>
        </authorList>
    </citation>
    <scope>NUCLEOTIDE SEQUENCE</scope>
    <source>
        <strain evidence="2">IoA-00</strain>
    </source>
</reference>
<dbReference type="AlphaFoldDB" id="A0A7R8CKV0"/>
<evidence type="ECO:0000313" key="2">
    <source>
        <dbReference type="EMBL" id="CAF2807630.1"/>
    </source>
</evidence>
<dbReference type="Proteomes" id="UP000675881">
    <property type="component" value="Chromosome 11"/>
</dbReference>
<evidence type="ECO:0000256" key="1">
    <source>
        <dbReference type="SAM" id="MobiDB-lite"/>
    </source>
</evidence>
<keyword evidence="3" id="KW-1185">Reference proteome</keyword>
<accession>A0A7R8CKV0</accession>
<feature type="compositionally biased region" description="Low complexity" evidence="1">
    <location>
        <begin position="141"/>
        <end position="154"/>
    </location>
</feature>
<proteinExistence type="predicted"/>
<dbReference type="EMBL" id="HG994590">
    <property type="protein sequence ID" value="CAF2807630.1"/>
    <property type="molecule type" value="Genomic_DNA"/>
</dbReference>
<feature type="region of interest" description="Disordered" evidence="1">
    <location>
        <begin position="134"/>
        <end position="164"/>
    </location>
</feature>
<feature type="region of interest" description="Disordered" evidence="1">
    <location>
        <begin position="182"/>
        <end position="251"/>
    </location>
</feature>
<protein>
    <submittedName>
        <fullName evidence="2">(salmon louse) hypothetical protein</fullName>
    </submittedName>
</protein>